<dbReference type="EMBL" id="BARW01029713">
    <property type="protein sequence ID" value="GAJ12461.1"/>
    <property type="molecule type" value="Genomic_DNA"/>
</dbReference>
<dbReference type="AlphaFoldDB" id="X1VEB7"/>
<name>X1VEB7_9ZZZZ</name>
<reference evidence="1" key="1">
    <citation type="journal article" date="2014" name="Front. Microbiol.">
        <title>High frequency of phylogenetically diverse reductive dehalogenase-homologous genes in deep subseafloor sedimentary metagenomes.</title>
        <authorList>
            <person name="Kawai M."/>
            <person name="Futagami T."/>
            <person name="Toyoda A."/>
            <person name="Takaki Y."/>
            <person name="Nishi S."/>
            <person name="Hori S."/>
            <person name="Arai W."/>
            <person name="Tsubouchi T."/>
            <person name="Morono Y."/>
            <person name="Uchiyama I."/>
            <person name="Ito T."/>
            <person name="Fujiyama A."/>
            <person name="Inagaki F."/>
            <person name="Takami H."/>
        </authorList>
    </citation>
    <scope>NUCLEOTIDE SEQUENCE</scope>
    <source>
        <strain evidence="1">Expedition CK06-06</strain>
    </source>
</reference>
<gene>
    <name evidence="1" type="ORF">S12H4_47680</name>
</gene>
<accession>X1VEB7</accession>
<protein>
    <submittedName>
        <fullName evidence="1">Uncharacterized protein</fullName>
    </submittedName>
</protein>
<proteinExistence type="predicted"/>
<comment type="caution">
    <text evidence="1">The sequence shown here is derived from an EMBL/GenBank/DDBJ whole genome shotgun (WGS) entry which is preliminary data.</text>
</comment>
<evidence type="ECO:0000313" key="1">
    <source>
        <dbReference type="EMBL" id="GAJ12461.1"/>
    </source>
</evidence>
<sequence length="51" mass="6020">MTKKVPDCQSCHHFIRVDGRPACTNIPQKEGKPAYMFLKALKTCWDFWRVH</sequence>
<organism evidence="1">
    <name type="scientific">marine sediment metagenome</name>
    <dbReference type="NCBI Taxonomy" id="412755"/>
    <lineage>
        <taxon>unclassified sequences</taxon>
        <taxon>metagenomes</taxon>
        <taxon>ecological metagenomes</taxon>
    </lineage>
</organism>